<keyword evidence="1" id="KW-0808">Transferase</keyword>
<sequence length="388" mass="40939">MTQPLQGIKVLDFSTLLPGPLCTLLLAEAGAEVIKLERPARGDEMRAYAPKVGDDSANFVLLNRGKQSIALDLKAADAVARLTPLIREADVLVEQFRPGVMARLGLGYDAVAAINPRLIYCSITGYGQDGPYAQEAGHDLNYVASSGMLAMSAPAGQIPGLPPALIADVAGGAYPAMINILLALRQRDVTQAGTHLDIAMAENLFTFQYWGLGNGWCGAWPAPAADLVNGGSPRYQVYQTADGKHLAAAPIEAKFWSNFVTLIGLDETHLATLTPQDVMTAVAHAIAARSADEWVKRFAGQDVCTVKVVGLEDASRDLHFAARGVFARRIDTGAGKHMPALPVPIVPAFRGADVARRAPGLGEHNDRLPAAGVTENTAGNTTGSASRS</sequence>
<proteinExistence type="predicted"/>
<gene>
    <name evidence="1" type="ORF">MW7_005905</name>
</gene>
<evidence type="ECO:0000313" key="1">
    <source>
        <dbReference type="EMBL" id="TMS58286.1"/>
    </source>
</evidence>
<protein>
    <submittedName>
        <fullName evidence="1">CoA transferase</fullName>
    </submittedName>
</protein>
<organism evidence="1 2">
    <name type="scientific">Imbroritus primus</name>
    <dbReference type="NCBI Taxonomy" id="3058603"/>
    <lineage>
        <taxon>Bacteria</taxon>
        <taxon>Pseudomonadati</taxon>
        <taxon>Pseudomonadota</taxon>
        <taxon>Betaproteobacteria</taxon>
        <taxon>Burkholderiales</taxon>
        <taxon>Burkholderiaceae</taxon>
        <taxon>Imbroritus</taxon>
    </lineage>
</organism>
<comment type="caution">
    <text evidence="1">The sequence shown here is derived from an EMBL/GenBank/DDBJ whole genome shotgun (WGS) entry which is preliminary data.</text>
</comment>
<evidence type="ECO:0000313" key="2">
    <source>
        <dbReference type="Proteomes" id="UP000004277"/>
    </source>
</evidence>
<keyword evidence="2" id="KW-1185">Reference proteome</keyword>
<accession>A0ACD3SPX8</accession>
<reference evidence="1" key="1">
    <citation type="submission" date="2019-05" db="EMBL/GenBank/DDBJ databases">
        <title>Revised genome assembly of Burkholderiaceae (previously Ralstonia) sp. PBA.</title>
        <authorList>
            <person name="Gan H.M."/>
        </authorList>
    </citation>
    <scope>NUCLEOTIDE SEQUENCE</scope>
    <source>
        <strain evidence="1">PBA</strain>
    </source>
</reference>
<dbReference type="Proteomes" id="UP000004277">
    <property type="component" value="Unassembled WGS sequence"/>
</dbReference>
<name>A0ACD3SPX8_9BURK</name>
<dbReference type="EMBL" id="AKCV02000015">
    <property type="protein sequence ID" value="TMS58286.1"/>
    <property type="molecule type" value="Genomic_DNA"/>
</dbReference>